<organism evidence="1 2">
    <name type="scientific">Cetraspora pellucida</name>
    <dbReference type="NCBI Taxonomy" id="1433469"/>
    <lineage>
        <taxon>Eukaryota</taxon>
        <taxon>Fungi</taxon>
        <taxon>Fungi incertae sedis</taxon>
        <taxon>Mucoromycota</taxon>
        <taxon>Glomeromycotina</taxon>
        <taxon>Glomeromycetes</taxon>
        <taxon>Diversisporales</taxon>
        <taxon>Gigasporaceae</taxon>
        <taxon>Cetraspora</taxon>
    </lineage>
</organism>
<comment type="caution">
    <text evidence="1">The sequence shown here is derived from an EMBL/GenBank/DDBJ whole genome shotgun (WGS) entry which is preliminary data.</text>
</comment>
<gene>
    <name evidence="1" type="ORF">SPELUC_LOCUS14558</name>
</gene>
<evidence type="ECO:0000313" key="1">
    <source>
        <dbReference type="EMBL" id="CAG8752228.1"/>
    </source>
</evidence>
<protein>
    <submittedName>
        <fullName evidence="1">6531_t:CDS:1</fullName>
    </submittedName>
</protein>
<feature type="non-terminal residue" evidence="1">
    <location>
        <position position="68"/>
    </location>
</feature>
<dbReference type="Proteomes" id="UP000789366">
    <property type="component" value="Unassembled WGS sequence"/>
</dbReference>
<evidence type="ECO:0000313" key="2">
    <source>
        <dbReference type="Proteomes" id="UP000789366"/>
    </source>
</evidence>
<keyword evidence="2" id="KW-1185">Reference proteome</keyword>
<proteinExistence type="predicted"/>
<name>A0ACA9QGW5_9GLOM</name>
<sequence>MKDDLFYTNVLKKIKNHRGYPVDSMLRGVEFNFETEVNIMKTAKEKMDEIEINAKKFSLTILVSNEKK</sequence>
<dbReference type="EMBL" id="CAJVPW010043490">
    <property type="protein sequence ID" value="CAG8752228.1"/>
    <property type="molecule type" value="Genomic_DNA"/>
</dbReference>
<accession>A0ACA9QGW5</accession>
<reference evidence="1" key="1">
    <citation type="submission" date="2021-06" db="EMBL/GenBank/DDBJ databases">
        <authorList>
            <person name="Kallberg Y."/>
            <person name="Tangrot J."/>
            <person name="Rosling A."/>
        </authorList>
    </citation>
    <scope>NUCLEOTIDE SEQUENCE</scope>
    <source>
        <strain evidence="1">28 12/20/2015</strain>
    </source>
</reference>